<gene>
    <name evidence="3" type="ORF">V5799_001112</name>
</gene>
<evidence type="ECO:0000313" key="3">
    <source>
        <dbReference type="EMBL" id="KAK8756184.1"/>
    </source>
</evidence>
<dbReference type="GO" id="GO:0002151">
    <property type="term" value="F:G-quadruplex RNA binding"/>
    <property type="evidence" value="ECO:0007669"/>
    <property type="project" value="TreeGrafter"/>
</dbReference>
<dbReference type="SUPFAM" id="SSF52540">
    <property type="entry name" value="P-loop containing nucleoside triphosphate hydrolases"/>
    <property type="match status" value="1"/>
</dbReference>
<evidence type="ECO:0000256" key="1">
    <source>
        <dbReference type="ARBA" id="ARBA00022801"/>
    </source>
</evidence>
<sequence>MTGRLLIVSSEFQPQRDGELLSRLEGASHYSSTMQQVKQALPIFPQRQNVVHMECYRVVVVYGETGSGKMTQGPQFILEEFICRGEGSACNVVVTQPRRTAAISIAKQVAQERGEEAEDVAHLEMCIPHFALMNQARQ</sequence>
<dbReference type="Gene3D" id="3.40.50.300">
    <property type="entry name" value="P-loop containing nucleotide triphosphate hydrolases"/>
    <property type="match status" value="1"/>
</dbReference>
<organism evidence="3 4">
    <name type="scientific">Amblyomma americanum</name>
    <name type="common">Lone star tick</name>
    <dbReference type="NCBI Taxonomy" id="6943"/>
    <lineage>
        <taxon>Eukaryota</taxon>
        <taxon>Metazoa</taxon>
        <taxon>Ecdysozoa</taxon>
        <taxon>Arthropoda</taxon>
        <taxon>Chelicerata</taxon>
        <taxon>Arachnida</taxon>
        <taxon>Acari</taxon>
        <taxon>Parasitiformes</taxon>
        <taxon>Ixodida</taxon>
        <taxon>Ixodoidea</taxon>
        <taxon>Ixodidae</taxon>
        <taxon>Amblyomminae</taxon>
        <taxon>Amblyomma</taxon>
    </lineage>
</organism>
<protein>
    <submittedName>
        <fullName evidence="3">Uncharacterized protein</fullName>
    </submittedName>
</protein>
<dbReference type="GO" id="GO:0003678">
    <property type="term" value="F:DNA helicase activity"/>
    <property type="evidence" value="ECO:0007669"/>
    <property type="project" value="TreeGrafter"/>
</dbReference>
<dbReference type="GO" id="GO:0005737">
    <property type="term" value="C:cytoplasm"/>
    <property type="evidence" value="ECO:0007669"/>
    <property type="project" value="TreeGrafter"/>
</dbReference>
<dbReference type="AlphaFoldDB" id="A0AAQ4D144"/>
<accession>A0AAQ4D144</accession>
<keyword evidence="2" id="KW-0547">Nucleotide-binding</keyword>
<evidence type="ECO:0000256" key="2">
    <source>
        <dbReference type="ARBA" id="ARBA00022806"/>
    </source>
</evidence>
<dbReference type="GO" id="GO:0016787">
    <property type="term" value="F:hydrolase activity"/>
    <property type="evidence" value="ECO:0007669"/>
    <property type="project" value="UniProtKB-KW"/>
</dbReference>
<dbReference type="GO" id="GO:0005634">
    <property type="term" value="C:nucleus"/>
    <property type="evidence" value="ECO:0007669"/>
    <property type="project" value="TreeGrafter"/>
</dbReference>
<keyword evidence="1" id="KW-0378">Hydrolase</keyword>
<keyword evidence="2" id="KW-0347">Helicase</keyword>
<dbReference type="PANTHER" id="PTHR18934">
    <property type="entry name" value="ATP-DEPENDENT RNA HELICASE"/>
    <property type="match status" value="1"/>
</dbReference>
<dbReference type="Proteomes" id="UP001321473">
    <property type="component" value="Unassembled WGS sequence"/>
</dbReference>
<comment type="caution">
    <text evidence="3">The sequence shown here is derived from an EMBL/GenBank/DDBJ whole genome shotgun (WGS) entry which is preliminary data.</text>
</comment>
<dbReference type="GO" id="GO:0003724">
    <property type="term" value="F:RNA helicase activity"/>
    <property type="evidence" value="ECO:0007669"/>
    <property type="project" value="TreeGrafter"/>
</dbReference>
<proteinExistence type="predicted"/>
<dbReference type="EMBL" id="JARKHS020036428">
    <property type="protein sequence ID" value="KAK8756184.1"/>
    <property type="molecule type" value="Genomic_DNA"/>
</dbReference>
<name>A0AAQ4D144_AMBAM</name>
<reference evidence="3 4" key="1">
    <citation type="journal article" date="2023" name="Arcadia Sci">
        <title>De novo assembly of a long-read Amblyomma americanum tick genome.</title>
        <authorList>
            <person name="Chou S."/>
            <person name="Poskanzer K.E."/>
            <person name="Rollins M."/>
            <person name="Thuy-Boun P.S."/>
        </authorList>
    </citation>
    <scope>NUCLEOTIDE SEQUENCE [LARGE SCALE GENOMIC DNA]</scope>
    <source>
        <strain evidence="3">F_SG_1</strain>
        <tissue evidence="3">Salivary glands</tissue>
    </source>
</reference>
<evidence type="ECO:0000313" key="4">
    <source>
        <dbReference type="Proteomes" id="UP001321473"/>
    </source>
</evidence>
<keyword evidence="2" id="KW-0067">ATP-binding</keyword>
<dbReference type="InterPro" id="IPR027417">
    <property type="entry name" value="P-loop_NTPase"/>
</dbReference>
<dbReference type="PANTHER" id="PTHR18934:SF257">
    <property type="entry name" value="ATP-DEPENDENT RNA HELICASE DHX30"/>
    <property type="match status" value="1"/>
</dbReference>
<keyword evidence="4" id="KW-1185">Reference proteome</keyword>